<gene>
    <name evidence="5" type="primary">gb23323</name>
    <name evidence="5" type="ORF">PR202_gb23323</name>
</gene>
<feature type="transmembrane region" description="Helical" evidence="3">
    <location>
        <begin position="103"/>
        <end position="134"/>
    </location>
</feature>
<name>A0AAV5FIJ2_ELECO</name>
<keyword evidence="3" id="KW-0812">Transmembrane</keyword>
<evidence type="ECO:0000313" key="6">
    <source>
        <dbReference type="Proteomes" id="UP001054889"/>
    </source>
</evidence>
<dbReference type="GO" id="GO:0004674">
    <property type="term" value="F:protein serine/threonine kinase activity"/>
    <property type="evidence" value="ECO:0007669"/>
    <property type="project" value="TreeGrafter"/>
</dbReference>
<keyword evidence="1" id="KW-0547">Nucleotide-binding</keyword>
<evidence type="ECO:0000313" key="5">
    <source>
        <dbReference type="EMBL" id="GJN34641.1"/>
    </source>
</evidence>
<organism evidence="5 6">
    <name type="scientific">Eleusine coracana subsp. coracana</name>
    <dbReference type="NCBI Taxonomy" id="191504"/>
    <lineage>
        <taxon>Eukaryota</taxon>
        <taxon>Viridiplantae</taxon>
        <taxon>Streptophyta</taxon>
        <taxon>Embryophyta</taxon>
        <taxon>Tracheophyta</taxon>
        <taxon>Spermatophyta</taxon>
        <taxon>Magnoliopsida</taxon>
        <taxon>Liliopsida</taxon>
        <taxon>Poales</taxon>
        <taxon>Poaceae</taxon>
        <taxon>PACMAD clade</taxon>
        <taxon>Chloridoideae</taxon>
        <taxon>Cynodonteae</taxon>
        <taxon>Eleusininae</taxon>
        <taxon>Eleusine</taxon>
    </lineage>
</organism>
<dbReference type="AlphaFoldDB" id="A0AAV5FIJ2"/>
<protein>
    <recommendedName>
        <fullName evidence="4">Protein kinase domain-containing protein</fullName>
    </recommendedName>
</protein>
<evidence type="ECO:0000256" key="3">
    <source>
        <dbReference type="SAM" id="Phobius"/>
    </source>
</evidence>
<dbReference type="GO" id="GO:0005524">
    <property type="term" value="F:ATP binding"/>
    <property type="evidence" value="ECO:0007669"/>
    <property type="project" value="UniProtKB-KW"/>
</dbReference>
<dbReference type="SUPFAM" id="SSF56112">
    <property type="entry name" value="Protein kinase-like (PK-like)"/>
    <property type="match status" value="1"/>
</dbReference>
<evidence type="ECO:0000259" key="4">
    <source>
        <dbReference type="PROSITE" id="PS50011"/>
    </source>
</evidence>
<keyword evidence="6" id="KW-1185">Reference proteome</keyword>
<reference evidence="5" key="2">
    <citation type="submission" date="2021-12" db="EMBL/GenBank/DDBJ databases">
        <title>Resequencing data analysis of finger millet.</title>
        <authorList>
            <person name="Hatakeyama M."/>
            <person name="Aluri S."/>
            <person name="Balachadran M.T."/>
            <person name="Sivarajan S.R."/>
            <person name="Poveda L."/>
            <person name="Shimizu-Inatsugi R."/>
            <person name="Schlapbach R."/>
            <person name="Sreeman S.M."/>
            <person name="Shimizu K.K."/>
        </authorList>
    </citation>
    <scope>NUCLEOTIDE SEQUENCE</scope>
</reference>
<dbReference type="InterPro" id="IPR008271">
    <property type="entry name" value="Ser/Thr_kinase_AS"/>
</dbReference>
<dbReference type="Gene3D" id="1.10.510.10">
    <property type="entry name" value="Transferase(Phosphotransferase) domain 1"/>
    <property type="match status" value="1"/>
</dbReference>
<reference evidence="5" key="1">
    <citation type="journal article" date="2018" name="DNA Res.">
        <title>Multiple hybrid de novo genome assembly of finger millet, an orphan allotetraploid crop.</title>
        <authorList>
            <person name="Hatakeyama M."/>
            <person name="Aluri S."/>
            <person name="Balachadran M.T."/>
            <person name="Sivarajan S.R."/>
            <person name="Patrignani A."/>
            <person name="Gruter S."/>
            <person name="Poveda L."/>
            <person name="Shimizu-Inatsugi R."/>
            <person name="Baeten J."/>
            <person name="Francoijs K.J."/>
            <person name="Nataraja K.N."/>
            <person name="Reddy Y.A.N."/>
            <person name="Phadnis S."/>
            <person name="Ravikumar R.L."/>
            <person name="Schlapbach R."/>
            <person name="Sreeman S.M."/>
            <person name="Shimizu K.K."/>
        </authorList>
    </citation>
    <scope>NUCLEOTIDE SEQUENCE</scope>
</reference>
<dbReference type="PANTHER" id="PTHR27005">
    <property type="entry name" value="WALL-ASSOCIATED RECEPTOR KINASE-LIKE 21"/>
    <property type="match status" value="1"/>
</dbReference>
<accession>A0AAV5FIJ2</accession>
<dbReference type="InterPro" id="IPR011009">
    <property type="entry name" value="Kinase-like_dom_sf"/>
</dbReference>
<keyword evidence="3" id="KW-1133">Transmembrane helix</keyword>
<dbReference type="PROSITE" id="PS00108">
    <property type="entry name" value="PROTEIN_KINASE_ST"/>
    <property type="match status" value="1"/>
</dbReference>
<dbReference type="Proteomes" id="UP001054889">
    <property type="component" value="Unassembled WGS sequence"/>
</dbReference>
<evidence type="ECO:0000256" key="2">
    <source>
        <dbReference type="ARBA" id="ARBA00022840"/>
    </source>
</evidence>
<feature type="domain" description="Protein kinase" evidence="4">
    <location>
        <begin position="1"/>
        <end position="193"/>
    </location>
</feature>
<dbReference type="EMBL" id="BQKI01000085">
    <property type="protein sequence ID" value="GJN34641.1"/>
    <property type="molecule type" value="Genomic_DNA"/>
</dbReference>
<proteinExistence type="predicted"/>
<dbReference type="InterPro" id="IPR000719">
    <property type="entry name" value="Prot_kinase_dom"/>
</dbReference>
<dbReference type="PANTHER" id="PTHR27005:SF215">
    <property type="entry name" value="OS09G0562600 PROTEIN"/>
    <property type="match status" value="1"/>
</dbReference>
<comment type="caution">
    <text evidence="5">The sequence shown here is derived from an EMBL/GenBank/DDBJ whole genome shotgun (WGS) entry which is preliminary data.</text>
</comment>
<sequence>MIITVDELAKATNHFDKAHELGGGGHGPRSLSWGARLRIVTETSGALAYLHSSVLIPIIHRDIKSSNILLDNTLTSKPVLHRCVPLRPSQPPGADDGPPAHQLLGFLVLTIVLTALLVLAGVTLTAMLGPLALLTSCCGRPWRWWSSSPVPRRCYPADGMAAAAVGTWAYRWFTGRRRSVEDACPVGHVGYSW</sequence>
<dbReference type="InterPro" id="IPR045274">
    <property type="entry name" value="WAK-like"/>
</dbReference>
<dbReference type="GO" id="GO:0005886">
    <property type="term" value="C:plasma membrane"/>
    <property type="evidence" value="ECO:0007669"/>
    <property type="project" value="TreeGrafter"/>
</dbReference>
<keyword evidence="2" id="KW-0067">ATP-binding</keyword>
<keyword evidence="3" id="KW-0472">Membrane</keyword>
<evidence type="ECO:0000256" key="1">
    <source>
        <dbReference type="ARBA" id="ARBA00022741"/>
    </source>
</evidence>
<dbReference type="PROSITE" id="PS50011">
    <property type="entry name" value="PROTEIN_KINASE_DOM"/>
    <property type="match status" value="1"/>
</dbReference>
<dbReference type="GO" id="GO:0007166">
    <property type="term" value="P:cell surface receptor signaling pathway"/>
    <property type="evidence" value="ECO:0007669"/>
    <property type="project" value="InterPro"/>
</dbReference>